<proteinExistence type="predicted"/>
<dbReference type="InterPro" id="IPR018770">
    <property type="entry name" value="ChloroindolylP_hydrolase"/>
</dbReference>
<dbReference type="EMBL" id="FOGU01000008">
    <property type="protein sequence ID" value="SES25158.1"/>
    <property type="molecule type" value="Genomic_DNA"/>
</dbReference>
<accession>A0A1H9VUF4</accession>
<feature type="transmembrane region" description="Helical" evidence="2">
    <location>
        <begin position="60"/>
        <end position="77"/>
    </location>
</feature>
<keyword evidence="4" id="KW-1185">Reference proteome</keyword>
<keyword evidence="2" id="KW-1133">Transmembrane helix</keyword>
<feature type="region of interest" description="Disordered" evidence="1">
    <location>
        <begin position="1"/>
        <end position="31"/>
    </location>
</feature>
<organism evidence="3 4">
    <name type="scientific">Tranquillimonas rosea</name>
    <dbReference type="NCBI Taxonomy" id="641238"/>
    <lineage>
        <taxon>Bacteria</taxon>
        <taxon>Pseudomonadati</taxon>
        <taxon>Pseudomonadota</taxon>
        <taxon>Alphaproteobacteria</taxon>
        <taxon>Rhodobacterales</taxon>
        <taxon>Roseobacteraceae</taxon>
        <taxon>Tranquillimonas</taxon>
    </lineage>
</organism>
<keyword evidence="2" id="KW-0472">Membrane</keyword>
<dbReference type="Pfam" id="PF10112">
    <property type="entry name" value="Halogen_Hydrol"/>
    <property type="match status" value="1"/>
</dbReference>
<evidence type="ECO:0000313" key="4">
    <source>
        <dbReference type="Proteomes" id="UP000198885"/>
    </source>
</evidence>
<gene>
    <name evidence="3" type="ORF">SAMN04490244_108101</name>
</gene>
<feature type="transmembrane region" description="Helical" evidence="2">
    <location>
        <begin position="98"/>
        <end position="117"/>
    </location>
</feature>
<dbReference type="RefSeq" id="WP_092694899.1">
    <property type="nucleotide sequence ID" value="NZ_FOGU01000008.1"/>
</dbReference>
<dbReference type="STRING" id="641238.SAMN04490244_108101"/>
<evidence type="ECO:0000256" key="2">
    <source>
        <dbReference type="SAM" id="Phobius"/>
    </source>
</evidence>
<protein>
    <submittedName>
        <fullName evidence="3">5-bromo-4-chloroindolyl phosphate hydrolysis protein</fullName>
    </submittedName>
</protein>
<evidence type="ECO:0000313" key="3">
    <source>
        <dbReference type="EMBL" id="SES25158.1"/>
    </source>
</evidence>
<feature type="transmembrane region" description="Helical" evidence="2">
    <location>
        <begin position="34"/>
        <end position="54"/>
    </location>
</feature>
<dbReference type="OrthoDB" id="7375296at2"/>
<name>A0A1H9VUF4_9RHOB</name>
<keyword evidence="2" id="KW-0812">Transmembrane</keyword>
<reference evidence="3 4" key="1">
    <citation type="submission" date="2016-10" db="EMBL/GenBank/DDBJ databases">
        <authorList>
            <person name="de Groot N.N."/>
        </authorList>
    </citation>
    <scope>NUCLEOTIDE SEQUENCE [LARGE SCALE GENOMIC DNA]</scope>
    <source>
        <strain evidence="3 4">DSM 23042</strain>
    </source>
</reference>
<sequence length="294" mass="31678">MAERFGGRFSPTDGDRPRPSDAPRPYRGKRRSRAGGRVNLLFVAPIPLILFAFGQDPTGLALNLGGAGLLFGGAWMTREGILAQEAYEARKVAKRPAIPRKIFGSVLTGLGLAVAALDGGSAVAPAIFAVLGGGLHLFSFGPDPLRDKGSHGVDSFQSDRVARVVDEAEGYLTSMRTAIERAGDRALEARVDRFAATARETCRAVEEDPRDLTAARRYLGVYLLGARDATVKYADLAERGGTPGARKDYLALLDDLEENFAAKNRKLLLEDRSDLDVEIGVLRDRLAREGVALE</sequence>
<dbReference type="AlphaFoldDB" id="A0A1H9VUF4"/>
<evidence type="ECO:0000256" key="1">
    <source>
        <dbReference type="SAM" id="MobiDB-lite"/>
    </source>
</evidence>
<dbReference type="Proteomes" id="UP000198885">
    <property type="component" value="Unassembled WGS sequence"/>
</dbReference>